<dbReference type="Pfam" id="PF01230">
    <property type="entry name" value="HIT"/>
    <property type="match status" value="1"/>
</dbReference>
<dbReference type="GO" id="GO:0006790">
    <property type="term" value="P:sulfur compound metabolic process"/>
    <property type="evidence" value="ECO:0007669"/>
    <property type="project" value="TreeGrafter"/>
</dbReference>
<comment type="caution">
    <text evidence="5">The sequence shown here is derived from an EMBL/GenBank/DDBJ whole genome shotgun (WGS) entry which is preliminary data.</text>
</comment>
<dbReference type="SUPFAM" id="SSF54197">
    <property type="entry name" value="HIT-like"/>
    <property type="match status" value="1"/>
</dbReference>
<dbReference type="PANTHER" id="PTHR47670:SF1">
    <property type="entry name" value="ADENYLYLSULFATASE HINT3"/>
    <property type="match status" value="1"/>
</dbReference>
<evidence type="ECO:0000256" key="3">
    <source>
        <dbReference type="PROSITE-ProRule" id="PRU00464"/>
    </source>
</evidence>
<accession>A0A8J3WN28</accession>
<feature type="domain" description="HIT" evidence="4">
    <location>
        <begin position="6"/>
        <end position="106"/>
    </location>
</feature>
<feature type="short sequence motif" description="Histidine triad motif" evidence="2 3">
    <location>
        <begin position="91"/>
        <end position="95"/>
    </location>
</feature>
<evidence type="ECO:0000313" key="5">
    <source>
        <dbReference type="EMBL" id="GIH95315.1"/>
    </source>
</evidence>
<dbReference type="GO" id="GO:0047627">
    <property type="term" value="F:adenylylsulfatase activity"/>
    <property type="evidence" value="ECO:0007669"/>
    <property type="project" value="TreeGrafter"/>
</dbReference>
<evidence type="ECO:0000313" key="6">
    <source>
        <dbReference type="Proteomes" id="UP000619788"/>
    </source>
</evidence>
<sequence>MPTPCVFCSIVDGTAPADVLHTWPDAIAIRPLNPVTPGHTLIIPTTHVADVGENPAVSAATMAHAAQLAAHLDAANIITSKGAAATQTITHLHLHLLPRHPDDGLPLPWTPQQQQHNP</sequence>
<proteinExistence type="predicted"/>
<reference evidence="5 6" key="1">
    <citation type="submission" date="2021-01" db="EMBL/GenBank/DDBJ databases">
        <title>Whole genome shotgun sequence of Planobispora siamensis NBRC 107568.</title>
        <authorList>
            <person name="Komaki H."/>
            <person name="Tamura T."/>
        </authorList>
    </citation>
    <scope>NUCLEOTIDE SEQUENCE [LARGE SCALE GENOMIC DNA]</scope>
    <source>
        <strain evidence="5 6">NBRC 107568</strain>
    </source>
</reference>
<dbReference type="GO" id="GO:0009150">
    <property type="term" value="P:purine ribonucleotide metabolic process"/>
    <property type="evidence" value="ECO:0007669"/>
    <property type="project" value="TreeGrafter"/>
</dbReference>
<dbReference type="EMBL" id="BOOJ01000052">
    <property type="protein sequence ID" value="GIH95315.1"/>
    <property type="molecule type" value="Genomic_DNA"/>
</dbReference>
<dbReference type="InterPro" id="IPR011146">
    <property type="entry name" value="HIT-like"/>
</dbReference>
<gene>
    <name evidence="5" type="ORF">Psi01_59450</name>
</gene>
<dbReference type="Proteomes" id="UP000619788">
    <property type="component" value="Unassembled WGS sequence"/>
</dbReference>
<keyword evidence="6" id="KW-1185">Reference proteome</keyword>
<evidence type="ECO:0000256" key="1">
    <source>
        <dbReference type="PIRSR" id="PIRSR601310-1"/>
    </source>
</evidence>
<organism evidence="5 6">
    <name type="scientific">Planobispora siamensis</name>
    <dbReference type="NCBI Taxonomy" id="936338"/>
    <lineage>
        <taxon>Bacteria</taxon>
        <taxon>Bacillati</taxon>
        <taxon>Actinomycetota</taxon>
        <taxon>Actinomycetes</taxon>
        <taxon>Streptosporangiales</taxon>
        <taxon>Streptosporangiaceae</taxon>
        <taxon>Planobispora</taxon>
    </lineage>
</organism>
<name>A0A8J3WN28_9ACTN</name>
<dbReference type="InterPro" id="IPR001310">
    <property type="entry name" value="Histidine_triad_HIT"/>
</dbReference>
<dbReference type="PANTHER" id="PTHR47670">
    <property type="entry name" value="ADENYLYLSULFATASE HINT3"/>
    <property type="match status" value="1"/>
</dbReference>
<dbReference type="RefSeq" id="WP_239128127.1">
    <property type="nucleotide sequence ID" value="NZ_BOOJ01000052.1"/>
</dbReference>
<dbReference type="InterPro" id="IPR036265">
    <property type="entry name" value="HIT-like_sf"/>
</dbReference>
<keyword evidence="5" id="KW-0378">Hydrolase</keyword>
<dbReference type="PRINTS" id="PR00332">
    <property type="entry name" value="HISTRIAD"/>
</dbReference>
<protein>
    <submittedName>
        <fullName evidence="5">Hydrolase</fullName>
    </submittedName>
</protein>
<evidence type="ECO:0000259" key="4">
    <source>
        <dbReference type="PROSITE" id="PS51084"/>
    </source>
</evidence>
<feature type="active site" description="Tele-AMP-histidine intermediate" evidence="1">
    <location>
        <position position="93"/>
    </location>
</feature>
<dbReference type="AlphaFoldDB" id="A0A8J3WN28"/>
<evidence type="ECO:0000256" key="2">
    <source>
        <dbReference type="PIRSR" id="PIRSR601310-3"/>
    </source>
</evidence>
<dbReference type="Gene3D" id="3.30.428.10">
    <property type="entry name" value="HIT-like"/>
    <property type="match status" value="1"/>
</dbReference>
<dbReference type="PROSITE" id="PS51084">
    <property type="entry name" value="HIT_2"/>
    <property type="match status" value="1"/>
</dbReference>